<name>A0A4Z0HV40_MYCPR</name>
<evidence type="ECO:0000259" key="2">
    <source>
        <dbReference type="Pfam" id="PF18879"/>
    </source>
</evidence>
<dbReference type="AlphaFoldDB" id="A0A4Z0HV40"/>
<accession>A0A4Z0HV40</accession>
<gene>
    <name evidence="3" type="ORF">EJD98_07750</name>
</gene>
<feature type="compositionally biased region" description="Low complexity" evidence="1">
    <location>
        <begin position="229"/>
        <end position="247"/>
    </location>
</feature>
<protein>
    <recommendedName>
        <fullName evidence="2">ESX-1 secretion-associated protein EspA/EspE-like domain-containing protein</fullName>
    </recommendedName>
</protein>
<organism evidence="3 4">
    <name type="scientific">Mycolicibacterium peregrinum</name>
    <name type="common">Mycobacterium peregrinum</name>
    <dbReference type="NCBI Taxonomy" id="43304"/>
    <lineage>
        <taxon>Bacteria</taxon>
        <taxon>Bacillati</taxon>
        <taxon>Actinomycetota</taxon>
        <taxon>Actinomycetes</taxon>
        <taxon>Mycobacteriales</taxon>
        <taxon>Mycobacteriaceae</taxon>
        <taxon>Mycolicibacterium</taxon>
    </lineage>
</organism>
<dbReference type="Pfam" id="PF18879">
    <property type="entry name" value="EspA_EspE"/>
    <property type="match status" value="1"/>
</dbReference>
<evidence type="ECO:0000313" key="3">
    <source>
        <dbReference type="EMBL" id="TGB45339.1"/>
    </source>
</evidence>
<evidence type="ECO:0000256" key="1">
    <source>
        <dbReference type="SAM" id="MobiDB-lite"/>
    </source>
</evidence>
<sequence length="311" mass="31557">MTETEDAKSPKGPGKFGVAATAWSTYGDLKKLMEGDPIGAVGLLGDAGKWAQLLIPEAIATPVIQYGLYVLTGISKSMGMGSPDGGGTFSDGAKQFQTHGKALEGAYPTETWSGSASNAYTAQNSHQIQRASTMLEADNDIVRILSTQAGQVNHARTEVDWASKGLAAMIPVAMALEASVLGAPESIALQFSAVAVASAVAGAAAANLMNYAQDNAAQIREATEKYRQAGAVGPSGSGTPASPSGSGDQSGDGGQYDEGRATSPGPHTSADAEQSDAAAGAESHTRRAPTYGSFKAGATNPAAPQYLPTGF</sequence>
<dbReference type="Proteomes" id="UP000297792">
    <property type="component" value="Unassembled WGS sequence"/>
</dbReference>
<keyword evidence="4" id="KW-1185">Reference proteome</keyword>
<feature type="compositionally biased region" description="Low complexity" evidence="1">
    <location>
        <begin position="269"/>
        <end position="282"/>
    </location>
</feature>
<dbReference type="RefSeq" id="WP_135358879.1">
    <property type="nucleotide sequence ID" value="NZ_JBLVUT010000001.1"/>
</dbReference>
<evidence type="ECO:0000313" key="4">
    <source>
        <dbReference type="Proteomes" id="UP000297792"/>
    </source>
</evidence>
<reference evidence="3 4" key="1">
    <citation type="submission" date="2018-12" db="EMBL/GenBank/DDBJ databases">
        <title>Draft genome sequences of Mycolicibacterium peregrinum isolated from a pig with lymphadenitis and from soil on the same Japanese pig farm.</title>
        <authorList>
            <person name="Komatsu T."/>
            <person name="Ohya K."/>
            <person name="Sawai K."/>
            <person name="Odoi J.O."/>
            <person name="Otsu K."/>
            <person name="Ota A."/>
            <person name="Ito T."/>
            <person name="Kawai M."/>
            <person name="Maruyama F."/>
        </authorList>
    </citation>
    <scope>NUCLEOTIDE SEQUENCE [LARGE SCALE GENOMIC DNA]</scope>
    <source>
        <strain evidence="3 4">138</strain>
    </source>
</reference>
<dbReference type="EMBL" id="RWKA01000003">
    <property type="protein sequence ID" value="TGB45339.1"/>
    <property type="molecule type" value="Genomic_DNA"/>
</dbReference>
<feature type="region of interest" description="Disordered" evidence="1">
    <location>
        <begin position="227"/>
        <end position="311"/>
    </location>
</feature>
<proteinExistence type="predicted"/>
<comment type="caution">
    <text evidence="3">The sequence shown here is derived from an EMBL/GenBank/DDBJ whole genome shotgun (WGS) entry which is preliminary data.</text>
</comment>
<feature type="domain" description="ESX-1 secretion-associated protein EspA/EspE-like" evidence="2">
    <location>
        <begin position="78"/>
        <end position="160"/>
    </location>
</feature>
<dbReference type="InterPro" id="IPR043796">
    <property type="entry name" value="ESX-1_EspA/EspE-like"/>
</dbReference>